<keyword evidence="1" id="KW-0808">Transferase</keyword>
<dbReference type="Pfam" id="PF17919">
    <property type="entry name" value="RT_RNaseH_2"/>
    <property type="match status" value="1"/>
</dbReference>
<dbReference type="PANTHER" id="PTHR37984">
    <property type="entry name" value="PROTEIN CBG26694"/>
    <property type="match status" value="1"/>
</dbReference>
<feature type="domain" description="Reverse transcriptase RNase H-like" evidence="9">
    <location>
        <begin position="680"/>
        <end position="728"/>
    </location>
</feature>
<dbReference type="EMBL" id="BQNB010014132">
    <property type="protein sequence ID" value="GJT24392.1"/>
    <property type="molecule type" value="Genomic_DNA"/>
</dbReference>
<keyword evidence="4" id="KW-0255">Endonuclease</keyword>
<name>A0ABQ5CE86_9ASTR</name>
<dbReference type="InterPro" id="IPR041373">
    <property type="entry name" value="RT_RNaseH"/>
</dbReference>
<dbReference type="Pfam" id="PF17917">
    <property type="entry name" value="RT_RNaseH"/>
    <property type="match status" value="1"/>
</dbReference>
<sequence>MESVNPPSLDVDSLVGSDNEIEREFKEEDDDLEYFDTFPTREELEYHKWLLKNPRPSWVRAKAQLLLERRVRGLKVFMSNFTYECDFVILEDTSSVIDHYLGGMVLGKPFVKESRLVYDKDEGTIMFEKDNKIITYKMPHKMKKFKNIEDLNTDNIPPFIITSDDDKENIGGFVNRQSKEADHERYRCGSDPGHYSNCLNLGPEYKHDESVTKAIRCLIKMRSRITFGRHLEKIHVTWTQFGKKRDKIATLHEDDHKMAYSSPKLEVENEDVDSELSDVLNAVQKEENSRNISLNALIGRNTFPTMRVIGYAGKHEIHILIDSDSTHNFLDSKTAKKLGLSLKGEKFIVDMMIFPLGGCEMVLGPLQWLHGKQVEKNMGSQAQLSSMILCVYPKSVLNMVSANSSNDASISKGLQTFLADYYDVFAIPKERPPIRSHDHIVPLMEGHSQSPFSSPIVMVKKKDGSWKMCVDYRQLNKHTIKDKFPITLIEELINEVCSSKSLMNKVFKPFLRKFTLVSFDNILVYSPNMQSHTEHLRLVLQTMRQHHLKAKFSKCVFGASQVESLGHITFDKGVAIDPTKIHAMKEWLVPKTLKQLKGFLGLTGYYRRFINTYVVISYPLTKLLRKNTLVWNNEAAQAFEQLKQAMMATLVLKLPNFEEAFIVETDALVEGIGVVLQQQVLQALDKWRGYLLDKIFKINTDHLSLKYLWDQRISTPTNMKWLPKLMGFDYEIKYKNGKDNAGADALSRVTDSTQLIHMLVSTISSDV</sequence>
<evidence type="ECO:0000256" key="2">
    <source>
        <dbReference type="ARBA" id="ARBA00022695"/>
    </source>
</evidence>
<dbReference type="PANTHER" id="PTHR37984:SF5">
    <property type="entry name" value="PROTEIN NYNRIN-LIKE"/>
    <property type="match status" value="1"/>
</dbReference>
<evidence type="ECO:0000256" key="6">
    <source>
        <dbReference type="ARBA" id="ARBA00022918"/>
    </source>
</evidence>
<proteinExistence type="predicted"/>
<evidence type="ECO:0000256" key="1">
    <source>
        <dbReference type="ARBA" id="ARBA00022679"/>
    </source>
</evidence>
<dbReference type="Proteomes" id="UP001151760">
    <property type="component" value="Unassembled WGS sequence"/>
</dbReference>
<reference evidence="11" key="2">
    <citation type="submission" date="2022-01" db="EMBL/GenBank/DDBJ databases">
        <authorList>
            <person name="Yamashiro T."/>
            <person name="Shiraishi A."/>
            <person name="Satake H."/>
            <person name="Nakayama K."/>
        </authorList>
    </citation>
    <scope>NUCLEOTIDE SEQUENCE</scope>
</reference>
<evidence type="ECO:0000313" key="11">
    <source>
        <dbReference type="EMBL" id="GJT24392.1"/>
    </source>
</evidence>
<evidence type="ECO:0000256" key="5">
    <source>
        <dbReference type="ARBA" id="ARBA00022801"/>
    </source>
</evidence>
<organism evidence="11 12">
    <name type="scientific">Tanacetum coccineum</name>
    <dbReference type="NCBI Taxonomy" id="301880"/>
    <lineage>
        <taxon>Eukaryota</taxon>
        <taxon>Viridiplantae</taxon>
        <taxon>Streptophyta</taxon>
        <taxon>Embryophyta</taxon>
        <taxon>Tracheophyta</taxon>
        <taxon>Spermatophyta</taxon>
        <taxon>Magnoliopsida</taxon>
        <taxon>eudicotyledons</taxon>
        <taxon>Gunneridae</taxon>
        <taxon>Pentapetalae</taxon>
        <taxon>asterids</taxon>
        <taxon>campanulids</taxon>
        <taxon>Asterales</taxon>
        <taxon>Asteraceae</taxon>
        <taxon>Asteroideae</taxon>
        <taxon>Anthemideae</taxon>
        <taxon>Anthemidinae</taxon>
        <taxon>Tanacetum</taxon>
    </lineage>
</organism>
<feature type="domain" description="Reverse transcriptase" evidence="8">
    <location>
        <begin position="500"/>
        <end position="568"/>
    </location>
</feature>
<evidence type="ECO:0000256" key="3">
    <source>
        <dbReference type="ARBA" id="ARBA00022722"/>
    </source>
</evidence>
<evidence type="ECO:0000259" key="9">
    <source>
        <dbReference type="Pfam" id="PF17917"/>
    </source>
</evidence>
<evidence type="ECO:0000256" key="4">
    <source>
        <dbReference type="ARBA" id="ARBA00022759"/>
    </source>
</evidence>
<evidence type="ECO:0000256" key="7">
    <source>
        <dbReference type="ARBA" id="ARBA00023268"/>
    </source>
</evidence>
<accession>A0ABQ5CE86</accession>
<dbReference type="Gene3D" id="3.30.70.270">
    <property type="match status" value="3"/>
</dbReference>
<dbReference type="SUPFAM" id="SSF56672">
    <property type="entry name" value="DNA/RNA polymerases"/>
    <property type="match status" value="1"/>
</dbReference>
<dbReference type="InterPro" id="IPR000477">
    <property type="entry name" value="RT_dom"/>
</dbReference>
<evidence type="ECO:0000259" key="8">
    <source>
        <dbReference type="Pfam" id="PF00078"/>
    </source>
</evidence>
<dbReference type="CDD" id="cd01647">
    <property type="entry name" value="RT_LTR"/>
    <property type="match status" value="1"/>
</dbReference>
<dbReference type="CDD" id="cd00303">
    <property type="entry name" value="retropepsin_like"/>
    <property type="match status" value="1"/>
</dbReference>
<gene>
    <name evidence="11" type="ORF">Tco_0894329</name>
</gene>
<dbReference type="Gene3D" id="3.10.10.10">
    <property type="entry name" value="HIV Type 1 Reverse Transcriptase, subunit A, domain 1"/>
    <property type="match status" value="1"/>
</dbReference>
<keyword evidence="5" id="KW-0378">Hydrolase</keyword>
<keyword evidence="7" id="KW-0511">Multifunctional enzyme</keyword>
<reference evidence="11" key="1">
    <citation type="journal article" date="2022" name="Int. J. Mol. Sci.">
        <title>Draft Genome of Tanacetum Coccineum: Genomic Comparison of Closely Related Tanacetum-Family Plants.</title>
        <authorList>
            <person name="Yamashiro T."/>
            <person name="Shiraishi A."/>
            <person name="Nakayama K."/>
            <person name="Satake H."/>
        </authorList>
    </citation>
    <scope>NUCLEOTIDE SEQUENCE</scope>
</reference>
<dbReference type="InterPro" id="IPR043502">
    <property type="entry name" value="DNA/RNA_pol_sf"/>
</dbReference>
<protein>
    <submittedName>
        <fullName evidence="11">Gypsy/ty3 retroelement polyprotein</fullName>
    </submittedName>
</protein>
<dbReference type="InterPro" id="IPR043128">
    <property type="entry name" value="Rev_trsase/Diguanyl_cyclase"/>
</dbReference>
<keyword evidence="2" id="KW-0548">Nucleotidyltransferase</keyword>
<keyword evidence="12" id="KW-1185">Reference proteome</keyword>
<keyword evidence="6" id="KW-0695">RNA-directed DNA polymerase</keyword>
<dbReference type="InterPro" id="IPR050951">
    <property type="entry name" value="Retrovirus_Pol_polyprotein"/>
</dbReference>
<evidence type="ECO:0000259" key="10">
    <source>
        <dbReference type="Pfam" id="PF17919"/>
    </source>
</evidence>
<keyword evidence="3" id="KW-0540">Nuclease</keyword>
<dbReference type="InterPro" id="IPR041577">
    <property type="entry name" value="RT_RNaseH_2"/>
</dbReference>
<dbReference type="Pfam" id="PF00078">
    <property type="entry name" value="RVT_1"/>
    <property type="match status" value="1"/>
</dbReference>
<feature type="domain" description="Reverse transcriptase/retrotransposon-derived protein RNase H-like" evidence="10">
    <location>
        <begin position="631"/>
        <end position="679"/>
    </location>
</feature>
<evidence type="ECO:0000313" key="12">
    <source>
        <dbReference type="Proteomes" id="UP001151760"/>
    </source>
</evidence>
<comment type="caution">
    <text evidence="11">The sequence shown here is derived from an EMBL/GenBank/DDBJ whole genome shotgun (WGS) entry which is preliminary data.</text>
</comment>